<dbReference type="STRING" id="1798543.A2898_03095"/>
<dbReference type="GO" id="GO:0016740">
    <property type="term" value="F:transferase activity"/>
    <property type="evidence" value="ECO:0007669"/>
    <property type="project" value="UniProtKB-KW"/>
</dbReference>
<dbReference type="GO" id="GO:0007165">
    <property type="term" value="P:signal transduction"/>
    <property type="evidence" value="ECO:0007669"/>
    <property type="project" value="TreeGrafter"/>
</dbReference>
<keyword evidence="1" id="KW-0673">Quorum sensing</keyword>
<evidence type="ECO:0000256" key="3">
    <source>
        <dbReference type="ARBA" id="ARBA00022691"/>
    </source>
</evidence>
<dbReference type="AlphaFoldDB" id="A0A1G2B6P5"/>
<protein>
    <recommendedName>
        <fullName evidence="7">N-acetyltransferase domain-containing protein</fullName>
    </recommendedName>
</protein>
<comment type="caution">
    <text evidence="5">The sequence shown here is derived from an EMBL/GenBank/DDBJ whole genome shotgun (WGS) entry which is preliminary data.</text>
</comment>
<proteinExistence type="predicted"/>
<reference evidence="5 6" key="1">
    <citation type="journal article" date="2016" name="Nat. Commun.">
        <title>Thousands of microbial genomes shed light on interconnected biogeochemical processes in an aquifer system.</title>
        <authorList>
            <person name="Anantharaman K."/>
            <person name="Brown C.T."/>
            <person name="Hug L.A."/>
            <person name="Sharon I."/>
            <person name="Castelle C.J."/>
            <person name="Probst A.J."/>
            <person name="Thomas B.C."/>
            <person name="Singh A."/>
            <person name="Wilkins M.J."/>
            <person name="Karaoz U."/>
            <person name="Brodie E.L."/>
            <person name="Williams K.H."/>
            <person name="Hubbard S.S."/>
            <person name="Banfield J.F."/>
        </authorList>
    </citation>
    <scope>NUCLEOTIDE SEQUENCE [LARGE SCALE GENOMIC DNA]</scope>
</reference>
<dbReference type="InterPro" id="IPR016181">
    <property type="entry name" value="Acyl_CoA_acyltransferase"/>
</dbReference>
<dbReference type="EMBL" id="MHKE01000009">
    <property type="protein sequence ID" value="OGY84289.1"/>
    <property type="molecule type" value="Genomic_DNA"/>
</dbReference>
<dbReference type="PANTHER" id="PTHR39322:SF1">
    <property type="entry name" value="ISOVALERYL-HOMOSERINE LACTONE SYNTHASE"/>
    <property type="match status" value="1"/>
</dbReference>
<evidence type="ECO:0008006" key="7">
    <source>
        <dbReference type="Google" id="ProtNLM"/>
    </source>
</evidence>
<dbReference type="GO" id="GO:0009372">
    <property type="term" value="P:quorum sensing"/>
    <property type="evidence" value="ECO:0007669"/>
    <property type="project" value="UniProtKB-KW"/>
</dbReference>
<evidence type="ECO:0000313" key="5">
    <source>
        <dbReference type="EMBL" id="OGY84289.1"/>
    </source>
</evidence>
<dbReference type="Proteomes" id="UP000179164">
    <property type="component" value="Unassembled WGS sequence"/>
</dbReference>
<evidence type="ECO:0000256" key="4">
    <source>
        <dbReference type="ARBA" id="ARBA00022929"/>
    </source>
</evidence>
<dbReference type="InterPro" id="IPR001690">
    <property type="entry name" value="Autoind_synthase"/>
</dbReference>
<keyword evidence="3" id="KW-0949">S-adenosyl-L-methionine</keyword>
<organism evidence="5 6">
    <name type="scientific">Candidatus Kerfeldbacteria bacterium RIFCSPLOWO2_01_FULL_48_11</name>
    <dbReference type="NCBI Taxonomy" id="1798543"/>
    <lineage>
        <taxon>Bacteria</taxon>
        <taxon>Candidatus Kerfeldiibacteriota</taxon>
    </lineage>
</organism>
<keyword evidence="4" id="KW-0071">Autoinducer synthesis</keyword>
<dbReference type="Pfam" id="PF13444">
    <property type="entry name" value="Acetyltransf_5"/>
    <property type="match status" value="1"/>
</dbReference>
<evidence type="ECO:0000313" key="6">
    <source>
        <dbReference type="Proteomes" id="UP000179164"/>
    </source>
</evidence>
<sequence>MVNGVSSPLVNTITKIKQIKRNLEFWWFYKNFYNHFFFYTTEQESELKELFKIRYRVYCEEYNYISKENTKNGLEKDEWDSHSTHFIIRDEEKEIAATVRMILNSDDSFPLLGNFKIDVDTSSVNLSKAAEISRLIVTKKYRRHHLLLVLIKGMYLFVKEKGIENVFSVMDDKLLPMLTKIGLPFRKIGPPSIYQGLTYPCMLNVKEFEICLQEIDPRLLKFISEGVIKYDGTNHKYSVS</sequence>
<accession>A0A1G2B6P5</accession>
<evidence type="ECO:0000256" key="2">
    <source>
        <dbReference type="ARBA" id="ARBA00022679"/>
    </source>
</evidence>
<name>A0A1G2B6P5_9BACT</name>
<keyword evidence="2" id="KW-0808">Transferase</keyword>
<evidence type="ECO:0000256" key="1">
    <source>
        <dbReference type="ARBA" id="ARBA00022654"/>
    </source>
</evidence>
<dbReference type="Gene3D" id="3.40.630.30">
    <property type="match status" value="1"/>
</dbReference>
<dbReference type="PANTHER" id="PTHR39322">
    <property type="entry name" value="ACYL-HOMOSERINE-LACTONE SYNTHASE"/>
    <property type="match status" value="1"/>
</dbReference>
<dbReference type="SUPFAM" id="SSF55729">
    <property type="entry name" value="Acyl-CoA N-acyltransferases (Nat)"/>
    <property type="match status" value="1"/>
</dbReference>
<gene>
    <name evidence="5" type="ORF">A2898_03095</name>
</gene>